<reference evidence="2 3" key="1">
    <citation type="submission" date="2019-03" db="EMBL/GenBank/DDBJ databases">
        <title>Genomic Encyclopedia of Type Strains, Phase IV (KMG-IV): sequencing the most valuable type-strain genomes for metagenomic binning, comparative biology and taxonomic classification.</title>
        <authorList>
            <person name="Goeker M."/>
        </authorList>
    </citation>
    <scope>NUCLEOTIDE SEQUENCE [LARGE SCALE GENOMIC DNA]</scope>
    <source>
        <strain evidence="2 3">DSM 16998</strain>
    </source>
</reference>
<feature type="transmembrane region" description="Helical" evidence="1">
    <location>
        <begin position="48"/>
        <end position="70"/>
    </location>
</feature>
<dbReference type="AlphaFoldDB" id="A0A4R6QJ27"/>
<dbReference type="Proteomes" id="UP000295361">
    <property type="component" value="Unassembled WGS sequence"/>
</dbReference>
<dbReference type="InParanoid" id="A0A4R6QJ27"/>
<keyword evidence="1" id="KW-0812">Transmembrane</keyword>
<accession>A0A4R6QJ27</accession>
<evidence type="ECO:0000313" key="2">
    <source>
        <dbReference type="EMBL" id="TDP62740.1"/>
    </source>
</evidence>
<dbReference type="RefSeq" id="WP_133702769.1">
    <property type="nucleotide sequence ID" value="NZ_SNXS01000006.1"/>
</dbReference>
<keyword evidence="1" id="KW-0472">Membrane</keyword>
<organism evidence="2 3">
    <name type="scientific">Roseateles toxinivorans</name>
    <dbReference type="NCBI Taxonomy" id="270368"/>
    <lineage>
        <taxon>Bacteria</taxon>
        <taxon>Pseudomonadati</taxon>
        <taxon>Pseudomonadota</taxon>
        <taxon>Betaproteobacteria</taxon>
        <taxon>Burkholderiales</taxon>
        <taxon>Sphaerotilaceae</taxon>
        <taxon>Roseateles</taxon>
    </lineage>
</organism>
<name>A0A4R6QJ27_9BURK</name>
<feature type="transmembrane region" description="Helical" evidence="1">
    <location>
        <begin position="108"/>
        <end position="125"/>
    </location>
</feature>
<protein>
    <recommendedName>
        <fullName evidence="4">Integral membrane protein</fullName>
    </recommendedName>
</protein>
<evidence type="ECO:0008006" key="4">
    <source>
        <dbReference type="Google" id="ProtNLM"/>
    </source>
</evidence>
<dbReference type="OrthoDB" id="1524823at2"/>
<dbReference type="EMBL" id="SNXS01000006">
    <property type="protein sequence ID" value="TDP62740.1"/>
    <property type="molecule type" value="Genomic_DNA"/>
</dbReference>
<comment type="caution">
    <text evidence="2">The sequence shown here is derived from an EMBL/GenBank/DDBJ whole genome shotgun (WGS) entry which is preliminary data.</text>
</comment>
<keyword evidence="3" id="KW-1185">Reference proteome</keyword>
<evidence type="ECO:0000256" key="1">
    <source>
        <dbReference type="SAM" id="Phobius"/>
    </source>
</evidence>
<sequence length="126" mass="13703">MLEFAALLFALIVVGVSAFQVALAMGAPWGEFTLGGRWRGRLPMKVRVIPLVSLLLLLCFGAVILARAGFLAPFVHQRAHSLAWVVVGYCALGTIVNAITPSRRERNLWLPVLFCMLILSLVVATS</sequence>
<feature type="transmembrane region" description="Helical" evidence="1">
    <location>
        <begin position="82"/>
        <end position="102"/>
    </location>
</feature>
<evidence type="ECO:0000313" key="3">
    <source>
        <dbReference type="Proteomes" id="UP000295361"/>
    </source>
</evidence>
<proteinExistence type="predicted"/>
<keyword evidence="1" id="KW-1133">Transmembrane helix</keyword>
<gene>
    <name evidence="2" type="ORF">DES47_10635</name>
</gene>